<keyword evidence="3" id="KW-1185">Reference proteome</keyword>
<protein>
    <submittedName>
        <fullName evidence="2">Uncharacterized protein</fullName>
    </submittedName>
</protein>
<reference evidence="2 3" key="1">
    <citation type="submission" date="2016-11" db="EMBL/GenBank/DDBJ databases">
        <title>Study of marine rhodopsin-containing bacteria.</title>
        <authorList>
            <person name="Yoshizawa S."/>
            <person name="Kumagai Y."/>
            <person name="Kogure K."/>
        </authorList>
    </citation>
    <scope>NUCLEOTIDE SEQUENCE [LARGE SCALE GENOMIC DNA]</scope>
    <source>
        <strain evidence="2 3">SG-29</strain>
    </source>
</reference>
<sequence>MLHVVLLLLLASGAVPPPLSISNAVIAPDAIARDGSRTVLTLRVQVHQRVAHYCVRTPCPQPEPTPARVNLAAEVPRHASAGTVTHRSFGARTETVDLPLALDLADRAPTDSLRVLTGTVHLLGLEGQQLDCMRFEIAVNGPNRQRPRPRADVACPDSTPD</sequence>
<dbReference type="EMBL" id="MQWB01000001">
    <property type="protein sequence ID" value="OZC02358.1"/>
    <property type="molecule type" value="Genomic_DNA"/>
</dbReference>
<dbReference type="RefSeq" id="WP_094546530.1">
    <property type="nucleotide sequence ID" value="NZ_MQWB01000001.1"/>
</dbReference>
<organism evidence="2 3">
    <name type="scientific">Rubricoccus marinus</name>
    <dbReference type="NCBI Taxonomy" id="716817"/>
    <lineage>
        <taxon>Bacteria</taxon>
        <taxon>Pseudomonadati</taxon>
        <taxon>Rhodothermota</taxon>
        <taxon>Rhodothermia</taxon>
        <taxon>Rhodothermales</taxon>
        <taxon>Rubricoccaceae</taxon>
        <taxon>Rubricoccus</taxon>
    </lineage>
</organism>
<comment type="caution">
    <text evidence="2">The sequence shown here is derived from an EMBL/GenBank/DDBJ whole genome shotgun (WGS) entry which is preliminary data.</text>
</comment>
<dbReference type="AlphaFoldDB" id="A0A259TXQ4"/>
<evidence type="ECO:0000256" key="1">
    <source>
        <dbReference type="SAM" id="MobiDB-lite"/>
    </source>
</evidence>
<feature type="region of interest" description="Disordered" evidence="1">
    <location>
        <begin position="141"/>
        <end position="161"/>
    </location>
</feature>
<gene>
    <name evidence="2" type="ORF">BSZ36_04825</name>
</gene>
<evidence type="ECO:0000313" key="2">
    <source>
        <dbReference type="EMBL" id="OZC02358.1"/>
    </source>
</evidence>
<proteinExistence type="predicted"/>
<accession>A0A259TXQ4</accession>
<dbReference type="InParanoid" id="A0A259TXQ4"/>
<dbReference type="Proteomes" id="UP000216446">
    <property type="component" value="Unassembled WGS sequence"/>
</dbReference>
<name>A0A259TXQ4_9BACT</name>
<evidence type="ECO:0000313" key="3">
    <source>
        <dbReference type="Proteomes" id="UP000216446"/>
    </source>
</evidence>